<feature type="transmembrane region" description="Helical" evidence="1">
    <location>
        <begin position="94"/>
        <end position="112"/>
    </location>
</feature>
<organism evidence="2 3">
    <name type="scientific">Chitinophaga silvatica</name>
    <dbReference type="NCBI Taxonomy" id="2282649"/>
    <lineage>
        <taxon>Bacteria</taxon>
        <taxon>Pseudomonadati</taxon>
        <taxon>Bacteroidota</taxon>
        <taxon>Chitinophagia</taxon>
        <taxon>Chitinophagales</taxon>
        <taxon>Chitinophagaceae</taxon>
        <taxon>Chitinophaga</taxon>
    </lineage>
</organism>
<keyword evidence="1" id="KW-1133">Transmembrane helix</keyword>
<gene>
    <name evidence="2" type="ORF">DVR12_00640</name>
</gene>
<dbReference type="Proteomes" id="UP000260644">
    <property type="component" value="Unassembled WGS sequence"/>
</dbReference>
<keyword evidence="1" id="KW-0472">Membrane</keyword>
<dbReference type="OrthoDB" id="673613at2"/>
<evidence type="ECO:0000313" key="2">
    <source>
        <dbReference type="EMBL" id="RFS26330.1"/>
    </source>
</evidence>
<sequence>MNLYFKLVADGLFLNKLSRQTASIYATDEETKELIALMDNIPNARSVASMCRKMNRTGELEKRYKTQDPAVRWLEMEQYILNREIRRRDNQQKFIFMTVLFLILGFFSYYYGLQLLTANNRHVINTSIKR</sequence>
<keyword evidence="1" id="KW-0812">Transmembrane</keyword>
<dbReference type="RefSeq" id="WP_116973522.1">
    <property type="nucleotide sequence ID" value="NZ_QPMM01000001.1"/>
</dbReference>
<comment type="caution">
    <text evidence="2">The sequence shown here is derived from an EMBL/GenBank/DDBJ whole genome shotgun (WGS) entry which is preliminary data.</text>
</comment>
<dbReference type="AlphaFoldDB" id="A0A3E1YGK2"/>
<evidence type="ECO:0000256" key="1">
    <source>
        <dbReference type="SAM" id="Phobius"/>
    </source>
</evidence>
<reference evidence="2 3" key="1">
    <citation type="submission" date="2018-07" db="EMBL/GenBank/DDBJ databases">
        <title>Chitinophaga K2CV101002-2 sp. nov., isolated from a monsoon evergreen broad-leaved forest soil.</title>
        <authorList>
            <person name="Lv Y."/>
        </authorList>
    </citation>
    <scope>NUCLEOTIDE SEQUENCE [LARGE SCALE GENOMIC DNA]</scope>
    <source>
        <strain evidence="2 3">GDMCC 1.1288</strain>
    </source>
</reference>
<proteinExistence type="predicted"/>
<name>A0A3E1YGK2_9BACT</name>
<protein>
    <submittedName>
        <fullName evidence="2">Uncharacterized protein</fullName>
    </submittedName>
</protein>
<evidence type="ECO:0000313" key="3">
    <source>
        <dbReference type="Proteomes" id="UP000260644"/>
    </source>
</evidence>
<dbReference type="EMBL" id="QPMM01000001">
    <property type="protein sequence ID" value="RFS26330.1"/>
    <property type="molecule type" value="Genomic_DNA"/>
</dbReference>
<keyword evidence="3" id="KW-1185">Reference proteome</keyword>
<accession>A0A3E1YGK2</accession>